<dbReference type="PANTHER" id="PTHR38599:SF1">
    <property type="entry name" value="CUPIN DOMAIN PROTEIN (AFU_ORTHOLOGUE AFUA_3G13620)"/>
    <property type="match status" value="1"/>
</dbReference>
<dbReference type="SUPFAM" id="SSF51182">
    <property type="entry name" value="RmlC-like cupins"/>
    <property type="match status" value="1"/>
</dbReference>
<name>A0A1J5S9G7_9ZZZZ</name>
<dbReference type="CDD" id="cd02236">
    <property type="entry name" value="cupin_CV2614-like"/>
    <property type="match status" value="1"/>
</dbReference>
<gene>
    <name evidence="2" type="ORF">GALL_127990</name>
</gene>
<accession>A0A1J5S9G7</accession>
<protein>
    <submittedName>
        <fullName evidence="2">Cupin domain protein</fullName>
    </submittedName>
</protein>
<evidence type="ECO:0000313" key="2">
    <source>
        <dbReference type="EMBL" id="OIR04983.1"/>
    </source>
</evidence>
<sequence>MKIILATFLLLFVSFTAKAQYSKDVLIEPVIKTDTTSIGQKIIYPNFLNDEVTILKVTIPPGKSTGWHKHLFPVFAYVMKGTLTVAIENNKTLQLHEGSSFAEVINTFHNGSNNGNENVVLIAFYMGEKGKPLSVLKGTTPSH</sequence>
<dbReference type="InterPro" id="IPR014710">
    <property type="entry name" value="RmlC-like_jellyroll"/>
</dbReference>
<dbReference type="Pfam" id="PF07883">
    <property type="entry name" value="Cupin_2"/>
    <property type="match status" value="1"/>
</dbReference>
<reference evidence="2" key="1">
    <citation type="submission" date="2016-10" db="EMBL/GenBank/DDBJ databases">
        <title>Sequence of Gallionella enrichment culture.</title>
        <authorList>
            <person name="Poehlein A."/>
            <person name="Muehling M."/>
            <person name="Daniel R."/>
        </authorList>
    </citation>
    <scope>NUCLEOTIDE SEQUENCE</scope>
</reference>
<dbReference type="AlphaFoldDB" id="A0A1J5S9G7"/>
<feature type="domain" description="Cupin type-2" evidence="1">
    <location>
        <begin position="57"/>
        <end position="124"/>
    </location>
</feature>
<dbReference type="EMBL" id="MLJW01000053">
    <property type="protein sequence ID" value="OIR04983.1"/>
    <property type="molecule type" value="Genomic_DNA"/>
</dbReference>
<dbReference type="PANTHER" id="PTHR38599">
    <property type="entry name" value="CUPIN DOMAIN PROTEIN (AFU_ORTHOLOGUE AFUA_3G13620)"/>
    <property type="match status" value="1"/>
</dbReference>
<dbReference type="Gene3D" id="2.60.120.10">
    <property type="entry name" value="Jelly Rolls"/>
    <property type="match status" value="1"/>
</dbReference>
<dbReference type="InterPro" id="IPR011051">
    <property type="entry name" value="RmlC_Cupin_sf"/>
</dbReference>
<proteinExistence type="predicted"/>
<dbReference type="InterPro" id="IPR013096">
    <property type="entry name" value="Cupin_2"/>
</dbReference>
<organism evidence="2">
    <name type="scientific">mine drainage metagenome</name>
    <dbReference type="NCBI Taxonomy" id="410659"/>
    <lineage>
        <taxon>unclassified sequences</taxon>
        <taxon>metagenomes</taxon>
        <taxon>ecological metagenomes</taxon>
    </lineage>
</organism>
<evidence type="ECO:0000259" key="1">
    <source>
        <dbReference type="Pfam" id="PF07883"/>
    </source>
</evidence>
<comment type="caution">
    <text evidence="2">The sequence shown here is derived from an EMBL/GenBank/DDBJ whole genome shotgun (WGS) entry which is preliminary data.</text>
</comment>